<protein>
    <submittedName>
        <fullName evidence="1">Uncharacterized protein</fullName>
    </submittedName>
</protein>
<dbReference type="EMBL" id="ML209081">
    <property type="protein sequence ID" value="TFK59099.1"/>
    <property type="molecule type" value="Genomic_DNA"/>
</dbReference>
<evidence type="ECO:0000313" key="2">
    <source>
        <dbReference type="Proteomes" id="UP000308600"/>
    </source>
</evidence>
<accession>A0ACD3A133</accession>
<keyword evidence="2" id="KW-1185">Reference proteome</keyword>
<dbReference type="Proteomes" id="UP000308600">
    <property type="component" value="Unassembled WGS sequence"/>
</dbReference>
<proteinExistence type="predicted"/>
<evidence type="ECO:0000313" key="1">
    <source>
        <dbReference type="EMBL" id="TFK59099.1"/>
    </source>
</evidence>
<name>A0ACD3A133_9AGAR</name>
<organism evidence="1 2">
    <name type="scientific">Pluteus cervinus</name>
    <dbReference type="NCBI Taxonomy" id="181527"/>
    <lineage>
        <taxon>Eukaryota</taxon>
        <taxon>Fungi</taxon>
        <taxon>Dikarya</taxon>
        <taxon>Basidiomycota</taxon>
        <taxon>Agaricomycotina</taxon>
        <taxon>Agaricomycetes</taxon>
        <taxon>Agaricomycetidae</taxon>
        <taxon>Agaricales</taxon>
        <taxon>Pluteineae</taxon>
        <taxon>Pluteaceae</taxon>
        <taxon>Pluteus</taxon>
    </lineage>
</organism>
<reference evidence="1 2" key="1">
    <citation type="journal article" date="2019" name="Nat. Ecol. Evol.">
        <title>Megaphylogeny resolves global patterns of mushroom evolution.</title>
        <authorList>
            <person name="Varga T."/>
            <person name="Krizsan K."/>
            <person name="Foldi C."/>
            <person name="Dima B."/>
            <person name="Sanchez-Garcia M."/>
            <person name="Sanchez-Ramirez S."/>
            <person name="Szollosi G.J."/>
            <person name="Szarkandi J.G."/>
            <person name="Papp V."/>
            <person name="Albert L."/>
            <person name="Andreopoulos W."/>
            <person name="Angelini C."/>
            <person name="Antonin V."/>
            <person name="Barry K.W."/>
            <person name="Bougher N.L."/>
            <person name="Buchanan P."/>
            <person name="Buyck B."/>
            <person name="Bense V."/>
            <person name="Catcheside P."/>
            <person name="Chovatia M."/>
            <person name="Cooper J."/>
            <person name="Damon W."/>
            <person name="Desjardin D."/>
            <person name="Finy P."/>
            <person name="Geml J."/>
            <person name="Haridas S."/>
            <person name="Hughes K."/>
            <person name="Justo A."/>
            <person name="Karasinski D."/>
            <person name="Kautmanova I."/>
            <person name="Kiss B."/>
            <person name="Kocsube S."/>
            <person name="Kotiranta H."/>
            <person name="LaButti K.M."/>
            <person name="Lechner B.E."/>
            <person name="Liimatainen K."/>
            <person name="Lipzen A."/>
            <person name="Lukacs Z."/>
            <person name="Mihaltcheva S."/>
            <person name="Morgado L.N."/>
            <person name="Niskanen T."/>
            <person name="Noordeloos M.E."/>
            <person name="Ohm R.A."/>
            <person name="Ortiz-Santana B."/>
            <person name="Ovrebo C."/>
            <person name="Racz N."/>
            <person name="Riley R."/>
            <person name="Savchenko A."/>
            <person name="Shiryaev A."/>
            <person name="Soop K."/>
            <person name="Spirin V."/>
            <person name="Szebenyi C."/>
            <person name="Tomsovsky M."/>
            <person name="Tulloss R.E."/>
            <person name="Uehling J."/>
            <person name="Grigoriev I.V."/>
            <person name="Vagvolgyi C."/>
            <person name="Papp T."/>
            <person name="Martin F.M."/>
            <person name="Miettinen O."/>
            <person name="Hibbett D.S."/>
            <person name="Nagy L.G."/>
        </authorList>
    </citation>
    <scope>NUCLEOTIDE SEQUENCE [LARGE SCALE GENOMIC DNA]</scope>
    <source>
        <strain evidence="1 2">NL-1719</strain>
    </source>
</reference>
<sequence length="340" mass="39291">MSSPAAEDVYTMTEVFSEIAAYIRLDISPEAQQWYCSVIPHFLRLRQFTTYPYPTSVQLETHGKVWKFICGVLVFESGMRKKIQPDYNTYANVGLIEAASPPSRHFAVQFASILPLLSLKVLNLQAGWDEDFAEKVQQIGLVYDGLEVLRIKYITDFEGDGDELENNDDDEDTEMLNAEDRPDELAHPWESPSWMAMLSAFPSLRVFYLNTPLLLTRERDEVDYARQWTQHMPNIERVYIYHGYDWKYHFQADINSRGEGVVLVRQGSVWNRFHIPAPGGPVSQQDPFVQALLDEDAEEFGPHEDSVNGLIYPIDEDEDLKEWKSSDEEEEEDMDVEEDE</sequence>
<gene>
    <name evidence="1" type="ORF">BDN72DRAFT_906150</name>
</gene>